<evidence type="ECO:0000256" key="1">
    <source>
        <dbReference type="ARBA" id="ARBA00022478"/>
    </source>
</evidence>
<keyword evidence="3 6" id="KW-0548">Nucleotidyltransferase</keyword>
<feature type="domain" description="DNA-directed RNA polymerase subunit 2 hybrid-binding" evidence="7">
    <location>
        <begin position="646"/>
        <end position="1238"/>
    </location>
</feature>
<comment type="similarity">
    <text evidence="5">Belongs to the RNA polymerase beta chain family.</text>
</comment>
<dbReference type="SUPFAM" id="SSF64484">
    <property type="entry name" value="beta and beta-prime subunits of DNA dependent RNA-polymerase"/>
    <property type="match status" value="1"/>
</dbReference>
<dbReference type="GO" id="GO:0000428">
    <property type="term" value="C:DNA-directed RNA polymerase complex"/>
    <property type="evidence" value="ECO:0007669"/>
    <property type="project" value="UniProtKB-KW"/>
</dbReference>
<comment type="subunit">
    <text evidence="6">The RNAP catalytic core consists of 2 alpha, 1 beta, 1 beta' and 1 omega subunit. When a sigma factor is associated with the core the holoenzyme is formed, which can initiate transcription.</text>
</comment>
<dbReference type="Gene3D" id="3.90.1100.10">
    <property type="match status" value="1"/>
</dbReference>
<dbReference type="GO" id="GO:0003899">
    <property type="term" value="F:DNA-directed RNA polymerase activity"/>
    <property type="evidence" value="ECO:0007669"/>
    <property type="project" value="UniProtKB-EC"/>
</dbReference>
<dbReference type="EMBL" id="NXGO01000009">
    <property type="protein sequence ID" value="PIM95983.1"/>
    <property type="molecule type" value="Genomic_DNA"/>
</dbReference>
<evidence type="ECO:0000259" key="9">
    <source>
        <dbReference type="Pfam" id="PF04565"/>
    </source>
</evidence>
<evidence type="ECO:0000259" key="7">
    <source>
        <dbReference type="Pfam" id="PF00562"/>
    </source>
</evidence>
<dbReference type="Pfam" id="PF04560">
    <property type="entry name" value="RNA_pol_Rpb2_7"/>
    <property type="match status" value="1"/>
</dbReference>
<proteinExistence type="inferred from homology"/>
<accession>A0ABX4MGZ0</accession>
<comment type="function">
    <text evidence="6">DNA-dependent RNA polymerase catalyzes the transcription of DNA into RNA using the four ribonucleoside triphosphates as substrates.</text>
</comment>
<comment type="caution">
    <text evidence="10">The sequence shown here is derived from an EMBL/GenBank/DDBJ whole genome shotgun (WGS) entry which is preliminary data.</text>
</comment>
<dbReference type="InterPro" id="IPR007120">
    <property type="entry name" value="DNA-dir_RNAP_su2_dom"/>
</dbReference>
<dbReference type="InterPro" id="IPR015712">
    <property type="entry name" value="DNA-dir_RNA_pol_su2"/>
</dbReference>
<feature type="domain" description="RNA polymerase Rpb2" evidence="8">
    <location>
        <begin position="1240"/>
        <end position="1315"/>
    </location>
</feature>
<dbReference type="InterPro" id="IPR007641">
    <property type="entry name" value="RNA_pol_Rpb2_7"/>
</dbReference>
<evidence type="ECO:0000259" key="8">
    <source>
        <dbReference type="Pfam" id="PF04560"/>
    </source>
</evidence>
<dbReference type="InterPro" id="IPR007645">
    <property type="entry name" value="RNA_pol_Rpb2_3"/>
</dbReference>
<dbReference type="Gene3D" id="2.40.50.100">
    <property type="match status" value="1"/>
</dbReference>
<dbReference type="InterPro" id="IPR014724">
    <property type="entry name" value="RNA_pol_RPB2_OB-fold"/>
</dbReference>
<evidence type="ECO:0000256" key="3">
    <source>
        <dbReference type="ARBA" id="ARBA00022695"/>
    </source>
</evidence>
<name>A0ABX4MGZ0_9HYPH</name>
<dbReference type="InterPro" id="IPR007121">
    <property type="entry name" value="RNA_pol_bsu_CS"/>
</dbReference>
<dbReference type="Pfam" id="PF00562">
    <property type="entry name" value="RNA_pol_Rpb2_6"/>
    <property type="match status" value="1"/>
</dbReference>
<dbReference type="PANTHER" id="PTHR20856">
    <property type="entry name" value="DNA-DIRECTED RNA POLYMERASE I SUBUNIT 2"/>
    <property type="match status" value="1"/>
</dbReference>
<evidence type="ECO:0000313" key="11">
    <source>
        <dbReference type="Proteomes" id="UP000230981"/>
    </source>
</evidence>
<keyword evidence="4 6" id="KW-0804">Transcription</keyword>
<keyword evidence="2 6" id="KW-0808">Transferase</keyword>
<protein>
    <recommendedName>
        <fullName evidence="6">DNA-directed RNA polymerase subunit beta</fullName>
        <ecNumber evidence="6">2.7.7.6</ecNumber>
    </recommendedName>
</protein>
<evidence type="ECO:0000256" key="5">
    <source>
        <dbReference type="RuleBase" id="RU000434"/>
    </source>
</evidence>
<dbReference type="Pfam" id="PF04565">
    <property type="entry name" value="RNA_pol_Rpb2_3"/>
    <property type="match status" value="1"/>
</dbReference>
<sequence>MWWVEGKYLKDRISLDGTIDGMSVLNQRGVQERLYNNVLWGYYNDKGIKISKLELNIRGLFPLDIGHWRLEYGKVDICVLSRTTNVFGLILDVVQYLIDKKITFISQRLELSIPLVALPSLSEDNSVLVDGIKKTLVMQLIRDITVMFDRDTGEINMVTRSLKRLEIQGSRIKYGNCESDIFVTLLFLKSKYSHILKNILELQQLVYFSGRWRKLNWTTSDLNINGSKYGQRRLFRQTKTMTGCCCKNKITSACFVIDRSGNTVINMGDELDLDTNLALKHVSVLRITETSKSSVLKLLKGIGRLINSNSCWRSDIGSDNIKDVDLTLNGRYFLNDITCNNQDFGLDLLTKKDLISIWNRYVIERINLRPINCDVKVIKGSGDYLVDVIYSSLSNVLNLWVAKQSLEQPREPIMFDSDNVVIKGLLEVNVGIQKRVNKYFNSSDLCQYSDQVNSLSRLSHENKLTCLGEGGLTQQNADNYARDTKIWHYGKICPIESPEGQNIGLILSLAFCSNVDVNGHIITGYFKTYNGLISNNVVYLNYYECKCLKVSLPHWNDLSKQVLCLYQDTTVVVDKRSVDLTLISEAQVFSSAVCLIPFLGHNDPTRALMAANMLKQAIPLLKPQVPLIGTGEEYNVMRSTRDNVIASDDGMVVSVDSSRVLVYEPKKRRHRVYILSVIKKTNQETCQRIRAVVNPGQMVRSGDVIAECQSSCDGEMSLGANLLVAFMCWHGYNFEDSVILSENVINKGIFKSLHIIDLETTVMKTEHGDEWLSADINEIPMKYRKHLDSNGVVKEGSTVQEGDVLVGKLILKNNRQEDKGVFLDVGKDIERIKQGNNKIIRISEDDRSDQLSGLDGKQGVDVGKWSNKSDVSGLISNINDDDDGGYGVDSVGGDGDNETFNDLLSNVSLRVPNGIDSATVMEVKRVRPNEEEGGYDGAYEECLFHFNMITKKYIRRCTSLLQRNVTDCFSIKLPFTSEDKYIRNALSFLFKHYLNHIHKIEDILLEKMTKRLVTANPDDESKVLEVIKIKLFVKRSIKVGDKVCGRHGNKGVISRIVPKEDMPFMADGTPIDIILNPLGIPSRMNIGQILETNFGLVSYKLGLEFKDVLNMYNKTNDDRILKRVIPKLTELYPNINNLTKDMILILLAELSQGVKISCPLVKFPFESCLKDFNNRLLIKTNDKIQLYDGMTGLPLKDKTTVGIIYMFKLNHLIDDKLHARSIGPYSIVTQQPLKGKSHKGGQRLGEMEVWALQSYGVSYFLRESITVRCDDMLARNEIRDGIMHGDLRCKTYHNEGILVVIKELFAMCIDIKLKTE</sequence>
<feature type="domain" description="RNA polymerase Rpb2" evidence="9">
    <location>
        <begin position="447"/>
        <end position="515"/>
    </location>
</feature>
<keyword evidence="11" id="KW-1185">Reference proteome</keyword>
<evidence type="ECO:0000256" key="6">
    <source>
        <dbReference type="RuleBase" id="RU363031"/>
    </source>
</evidence>
<keyword evidence="1 6" id="KW-0240">DNA-directed RNA polymerase</keyword>
<dbReference type="PROSITE" id="PS01166">
    <property type="entry name" value="RNA_POL_BETA"/>
    <property type="match status" value="1"/>
</dbReference>
<organism evidence="10 11">
    <name type="scientific">Candidatus Hodgkinia cicadicola</name>
    <dbReference type="NCBI Taxonomy" id="573658"/>
    <lineage>
        <taxon>Bacteria</taxon>
        <taxon>Pseudomonadati</taxon>
        <taxon>Pseudomonadota</taxon>
        <taxon>Alphaproteobacteria</taxon>
        <taxon>Hyphomicrobiales</taxon>
        <taxon>Candidatus Hodgkinia</taxon>
    </lineage>
</organism>
<reference evidence="10" key="1">
    <citation type="submission" date="2017-09" db="EMBL/GenBank/DDBJ databases">
        <authorList>
            <person name="Campbell M.A."/>
            <person name="Lukasik P."/>
            <person name="Simon C."/>
            <person name="McCutcheon J.P."/>
        </authorList>
    </citation>
    <scope>NUCLEOTIDE SEQUENCE [LARGE SCALE GENOMIC DNA]</scope>
    <source>
        <strain evidence="10">MAGTDC</strain>
    </source>
</reference>
<dbReference type="Proteomes" id="UP000230981">
    <property type="component" value="Unassembled WGS sequence"/>
</dbReference>
<dbReference type="Gene3D" id="3.90.1800.10">
    <property type="entry name" value="RNA polymerase alpha subunit dimerisation domain"/>
    <property type="match status" value="1"/>
</dbReference>
<comment type="catalytic activity">
    <reaction evidence="6">
        <text>RNA(n) + a ribonucleoside 5'-triphosphate = RNA(n+1) + diphosphate</text>
        <dbReference type="Rhea" id="RHEA:21248"/>
        <dbReference type="Rhea" id="RHEA-COMP:14527"/>
        <dbReference type="Rhea" id="RHEA-COMP:17342"/>
        <dbReference type="ChEBI" id="CHEBI:33019"/>
        <dbReference type="ChEBI" id="CHEBI:61557"/>
        <dbReference type="ChEBI" id="CHEBI:140395"/>
        <dbReference type="EC" id="2.7.7.6"/>
    </reaction>
</comment>
<evidence type="ECO:0000313" key="10">
    <source>
        <dbReference type="EMBL" id="PIM95983.1"/>
    </source>
</evidence>
<gene>
    <name evidence="10" type="primary">rpoB</name>
    <name evidence="10" type="ORF">magtdc_80</name>
</gene>
<dbReference type="InterPro" id="IPR037033">
    <property type="entry name" value="DNA-dir_RNAP_su2_hyb_sf"/>
</dbReference>
<evidence type="ECO:0000256" key="2">
    <source>
        <dbReference type="ARBA" id="ARBA00022679"/>
    </source>
</evidence>
<evidence type="ECO:0000256" key="4">
    <source>
        <dbReference type="ARBA" id="ARBA00023163"/>
    </source>
</evidence>
<dbReference type="Gene3D" id="2.40.50.150">
    <property type="match status" value="1"/>
</dbReference>
<dbReference type="Gene3D" id="2.40.270.10">
    <property type="entry name" value="DNA-directed RNA polymerase, subunit 2, domain 6"/>
    <property type="match status" value="1"/>
</dbReference>
<dbReference type="EC" id="2.7.7.6" evidence="6"/>